<dbReference type="Proteomes" id="UP000321523">
    <property type="component" value="Unassembled WGS sequence"/>
</dbReference>
<evidence type="ECO:0000313" key="2">
    <source>
        <dbReference type="Proteomes" id="UP000321523"/>
    </source>
</evidence>
<gene>
    <name evidence="1" type="primary">xpsJ</name>
    <name evidence="1" type="ORF">SAE02_34700</name>
</gene>
<dbReference type="SUPFAM" id="SSF54523">
    <property type="entry name" value="Pili subunits"/>
    <property type="match status" value="1"/>
</dbReference>
<accession>A0A512DS58</accession>
<evidence type="ECO:0000313" key="1">
    <source>
        <dbReference type="EMBL" id="GEO39322.1"/>
    </source>
</evidence>
<reference evidence="1 2" key="1">
    <citation type="submission" date="2019-07" db="EMBL/GenBank/DDBJ databases">
        <title>Whole genome shotgun sequence of Skermanella aerolata NBRC 106429.</title>
        <authorList>
            <person name="Hosoyama A."/>
            <person name="Uohara A."/>
            <person name="Ohji S."/>
            <person name="Ichikawa N."/>
        </authorList>
    </citation>
    <scope>NUCLEOTIDE SEQUENCE [LARGE SCALE GENOMIC DNA]</scope>
    <source>
        <strain evidence="1 2">NBRC 106429</strain>
    </source>
</reference>
<dbReference type="InterPro" id="IPR012902">
    <property type="entry name" value="N_methyl_site"/>
</dbReference>
<sequence>MTRRPGFTLLEMLVAMTLLAFIMVAGQQAIALAARAAAPRGDGGHSFLVRHQIADWLETSMPIRSSRRERAPLVFAGEPASVRFVTDLPERFGMAGPHVMTLAQAPGGLLATWQPLRPGGEAPVDQRLMLEGVTRVSFRYWDGSDDRGWHDSWAPGPRLPTMIQMNFEGGAAQAWPPILVVLKNQGY</sequence>
<dbReference type="InterPro" id="IPR045584">
    <property type="entry name" value="Pilin-like"/>
</dbReference>
<comment type="caution">
    <text evidence="1">The sequence shown here is derived from an EMBL/GenBank/DDBJ whole genome shotgun (WGS) entry which is preliminary data.</text>
</comment>
<dbReference type="Pfam" id="PF07963">
    <property type="entry name" value="N_methyl"/>
    <property type="match status" value="1"/>
</dbReference>
<protein>
    <submittedName>
        <fullName evidence="1">Type II secretion system protein J</fullName>
    </submittedName>
</protein>
<dbReference type="OrthoDB" id="7362661at2"/>
<organism evidence="1 2">
    <name type="scientific">Skermanella aerolata</name>
    <dbReference type="NCBI Taxonomy" id="393310"/>
    <lineage>
        <taxon>Bacteria</taxon>
        <taxon>Pseudomonadati</taxon>
        <taxon>Pseudomonadota</taxon>
        <taxon>Alphaproteobacteria</taxon>
        <taxon>Rhodospirillales</taxon>
        <taxon>Azospirillaceae</taxon>
        <taxon>Skermanella</taxon>
    </lineage>
</organism>
<dbReference type="NCBIfam" id="TIGR02532">
    <property type="entry name" value="IV_pilin_GFxxxE"/>
    <property type="match status" value="1"/>
</dbReference>
<dbReference type="AlphaFoldDB" id="A0A512DS58"/>
<dbReference type="EMBL" id="BJYZ01000015">
    <property type="protein sequence ID" value="GEO39322.1"/>
    <property type="molecule type" value="Genomic_DNA"/>
</dbReference>
<keyword evidence="2" id="KW-1185">Reference proteome</keyword>
<proteinExistence type="predicted"/>
<dbReference type="RefSeq" id="WP_044431052.1">
    <property type="nucleotide sequence ID" value="NZ_BJYZ01000015.1"/>
</dbReference>
<name>A0A512DS58_9PROT</name>